<dbReference type="InterPro" id="IPR003594">
    <property type="entry name" value="HATPase_dom"/>
</dbReference>
<dbReference type="Pfam" id="PF08447">
    <property type="entry name" value="PAS_3"/>
    <property type="match status" value="1"/>
</dbReference>
<dbReference type="Gene3D" id="3.30.565.10">
    <property type="entry name" value="Histidine kinase-like ATPase, C-terminal domain"/>
    <property type="match status" value="1"/>
</dbReference>
<dbReference type="Pfam" id="PF00989">
    <property type="entry name" value="PAS"/>
    <property type="match status" value="1"/>
</dbReference>
<feature type="domain" description="Histidine kinase" evidence="7">
    <location>
        <begin position="396"/>
        <end position="611"/>
    </location>
</feature>
<dbReference type="CDD" id="cd00082">
    <property type="entry name" value="HisKA"/>
    <property type="match status" value="1"/>
</dbReference>
<dbReference type="InterPro" id="IPR052162">
    <property type="entry name" value="Sensor_kinase/Photoreceptor"/>
</dbReference>
<dbReference type="SMART" id="SM00387">
    <property type="entry name" value="HATPase_c"/>
    <property type="match status" value="1"/>
</dbReference>
<dbReference type="Proteomes" id="UP000182491">
    <property type="component" value="Unassembled WGS sequence"/>
</dbReference>
<dbReference type="InterPro" id="IPR005467">
    <property type="entry name" value="His_kinase_dom"/>
</dbReference>
<dbReference type="SUPFAM" id="SSF47384">
    <property type="entry name" value="Homodimeric domain of signal transducing histidine kinase"/>
    <property type="match status" value="1"/>
</dbReference>
<dbReference type="GO" id="GO:0000155">
    <property type="term" value="F:phosphorelay sensor kinase activity"/>
    <property type="evidence" value="ECO:0007669"/>
    <property type="project" value="InterPro"/>
</dbReference>
<gene>
    <name evidence="10" type="ORF">SAMN04487941_4033</name>
</gene>
<dbReference type="InterPro" id="IPR000014">
    <property type="entry name" value="PAS"/>
</dbReference>
<dbReference type="InterPro" id="IPR035965">
    <property type="entry name" value="PAS-like_dom_sf"/>
</dbReference>
<keyword evidence="6" id="KW-0175">Coiled coil</keyword>
<dbReference type="EMBL" id="FPCA01000008">
    <property type="protein sequence ID" value="SFV00271.1"/>
    <property type="molecule type" value="Genomic_DNA"/>
</dbReference>
<accession>A0A1I7KS54</accession>
<dbReference type="PANTHER" id="PTHR43304:SF1">
    <property type="entry name" value="PAC DOMAIN-CONTAINING PROTEIN"/>
    <property type="match status" value="1"/>
</dbReference>
<evidence type="ECO:0000259" key="9">
    <source>
        <dbReference type="PROSITE" id="PS50113"/>
    </source>
</evidence>
<dbReference type="Pfam" id="PF02518">
    <property type="entry name" value="HATPase_c"/>
    <property type="match status" value="1"/>
</dbReference>
<dbReference type="Pfam" id="PF00512">
    <property type="entry name" value="HisKA"/>
    <property type="match status" value="1"/>
</dbReference>
<dbReference type="SMART" id="SM00388">
    <property type="entry name" value="HisKA"/>
    <property type="match status" value="1"/>
</dbReference>
<dbReference type="InterPro" id="IPR003661">
    <property type="entry name" value="HisK_dim/P_dom"/>
</dbReference>
<dbReference type="InterPro" id="IPR001610">
    <property type="entry name" value="PAC"/>
</dbReference>
<evidence type="ECO:0000256" key="5">
    <source>
        <dbReference type="ARBA" id="ARBA00022777"/>
    </source>
</evidence>
<proteinExistence type="predicted"/>
<dbReference type="InterPro" id="IPR013655">
    <property type="entry name" value="PAS_fold_3"/>
</dbReference>
<protein>
    <recommendedName>
        <fullName evidence="2">histidine kinase</fullName>
        <ecNumber evidence="2">2.7.13.3</ecNumber>
    </recommendedName>
</protein>
<evidence type="ECO:0000313" key="11">
    <source>
        <dbReference type="Proteomes" id="UP000182491"/>
    </source>
</evidence>
<dbReference type="PROSITE" id="PS50109">
    <property type="entry name" value="HIS_KIN"/>
    <property type="match status" value="1"/>
</dbReference>
<dbReference type="PROSITE" id="PS50112">
    <property type="entry name" value="PAS"/>
    <property type="match status" value="3"/>
</dbReference>
<evidence type="ECO:0000256" key="4">
    <source>
        <dbReference type="ARBA" id="ARBA00022679"/>
    </source>
</evidence>
<dbReference type="RefSeq" id="WP_071890077.1">
    <property type="nucleotide sequence ID" value="NZ_BMXC01000007.1"/>
</dbReference>
<keyword evidence="5" id="KW-0418">Kinase</keyword>
<dbReference type="Gene3D" id="3.30.450.20">
    <property type="entry name" value="PAS domain"/>
    <property type="match status" value="3"/>
</dbReference>
<reference evidence="11" key="1">
    <citation type="submission" date="2016-10" db="EMBL/GenBank/DDBJ databases">
        <authorList>
            <person name="Varghese N."/>
        </authorList>
    </citation>
    <scope>NUCLEOTIDE SEQUENCE [LARGE SCALE GENOMIC DNA]</scope>
    <source>
        <strain evidence="11">DSM 18820</strain>
    </source>
</reference>
<keyword evidence="11" id="KW-1185">Reference proteome</keyword>
<dbReference type="SMART" id="SM00086">
    <property type="entry name" value="PAC"/>
    <property type="match status" value="3"/>
</dbReference>
<name>A0A1I7KS54_9BACT</name>
<dbReference type="Gene3D" id="1.10.287.130">
    <property type="match status" value="1"/>
</dbReference>
<feature type="domain" description="PAS" evidence="8">
    <location>
        <begin position="252"/>
        <end position="323"/>
    </location>
</feature>
<dbReference type="NCBIfam" id="TIGR00229">
    <property type="entry name" value="sensory_box"/>
    <property type="match status" value="3"/>
</dbReference>
<evidence type="ECO:0000259" key="8">
    <source>
        <dbReference type="PROSITE" id="PS50112"/>
    </source>
</evidence>
<dbReference type="InterPro" id="IPR013767">
    <property type="entry name" value="PAS_fold"/>
</dbReference>
<dbReference type="SUPFAM" id="SSF55874">
    <property type="entry name" value="ATPase domain of HSP90 chaperone/DNA topoisomerase II/histidine kinase"/>
    <property type="match status" value="1"/>
</dbReference>
<feature type="domain" description="PAC" evidence="9">
    <location>
        <begin position="326"/>
        <end position="378"/>
    </location>
</feature>
<dbReference type="CDD" id="cd00130">
    <property type="entry name" value="PAS"/>
    <property type="match status" value="3"/>
</dbReference>
<comment type="catalytic activity">
    <reaction evidence="1">
        <text>ATP + protein L-histidine = ADP + protein N-phospho-L-histidine.</text>
        <dbReference type="EC" id="2.7.13.3"/>
    </reaction>
</comment>
<evidence type="ECO:0000256" key="3">
    <source>
        <dbReference type="ARBA" id="ARBA00022553"/>
    </source>
</evidence>
<dbReference type="Pfam" id="PF13426">
    <property type="entry name" value="PAS_9"/>
    <property type="match status" value="1"/>
</dbReference>
<dbReference type="PRINTS" id="PR00344">
    <property type="entry name" value="BCTRLSENSOR"/>
</dbReference>
<feature type="domain" description="PAS" evidence="8">
    <location>
        <begin position="132"/>
        <end position="202"/>
    </location>
</feature>
<dbReference type="SMART" id="SM00091">
    <property type="entry name" value="PAS"/>
    <property type="match status" value="3"/>
</dbReference>
<evidence type="ECO:0000256" key="1">
    <source>
        <dbReference type="ARBA" id="ARBA00000085"/>
    </source>
</evidence>
<evidence type="ECO:0000259" key="7">
    <source>
        <dbReference type="PROSITE" id="PS50109"/>
    </source>
</evidence>
<feature type="coiled-coil region" evidence="6">
    <location>
        <begin position="429"/>
        <end position="487"/>
    </location>
</feature>
<keyword evidence="3" id="KW-0597">Phosphoprotein</keyword>
<dbReference type="EC" id="2.7.13.3" evidence="2"/>
<keyword evidence="4" id="KW-0808">Transferase</keyword>
<evidence type="ECO:0000256" key="2">
    <source>
        <dbReference type="ARBA" id="ARBA00012438"/>
    </source>
</evidence>
<dbReference type="STRING" id="388950.GCA_001611675_03266"/>
<organism evidence="10 11">
    <name type="scientific">Pontibacter akesuensis</name>
    <dbReference type="NCBI Taxonomy" id="388950"/>
    <lineage>
        <taxon>Bacteria</taxon>
        <taxon>Pseudomonadati</taxon>
        <taxon>Bacteroidota</taxon>
        <taxon>Cytophagia</taxon>
        <taxon>Cytophagales</taxon>
        <taxon>Hymenobacteraceae</taxon>
        <taxon>Pontibacter</taxon>
    </lineage>
</organism>
<dbReference type="SUPFAM" id="SSF55785">
    <property type="entry name" value="PYP-like sensor domain (PAS domain)"/>
    <property type="match status" value="3"/>
</dbReference>
<feature type="domain" description="PAS" evidence="8">
    <location>
        <begin position="7"/>
        <end position="77"/>
    </location>
</feature>
<evidence type="ECO:0000313" key="10">
    <source>
        <dbReference type="EMBL" id="SFV00271.1"/>
    </source>
</evidence>
<dbReference type="GO" id="GO:0006355">
    <property type="term" value="P:regulation of DNA-templated transcription"/>
    <property type="evidence" value="ECO:0007669"/>
    <property type="project" value="InterPro"/>
</dbReference>
<dbReference type="PANTHER" id="PTHR43304">
    <property type="entry name" value="PHYTOCHROME-LIKE PROTEIN CPH1"/>
    <property type="match status" value="1"/>
</dbReference>
<dbReference type="InterPro" id="IPR004358">
    <property type="entry name" value="Sig_transdc_His_kin-like_C"/>
</dbReference>
<dbReference type="PROSITE" id="PS50113">
    <property type="entry name" value="PAC"/>
    <property type="match status" value="2"/>
</dbReference>
<dbReference type="InterPro" id="IPR000700">
    <property type="entry name" value="PAS-assoc_C"/>
</dbReference>
<evidence type="ECO:0000256" key="6">
    <source>
        <dbReference type="SAM" id="Coils"/>
    </source>
</evidence>
<dbReference type="AlphaFoldDB" id="A0A1I7KS54"/>
<dbReference type="InterPro" id="IPR036097">
    <property type="entry name" value="HisK_dim/P_sf"/>
</dbReference>
<feature type="domain" description="PAC" evidence="9">
    <location>
        <begin position="204"/>
        <end position="255"/>
    </location>
</feature>
<dbReference type="InterPro" id="IPR036890">
    <property type="entry name" value="HATPase_C_sf"/>
</dbReference>
<sequence>MEQNAATTLFYSSLLQHSPALLCVLSESGKLLFISQSLERLTGYATAELTALRAIRHICPADLPLVRQTLQELQTAQEVKSPPLRLKTTYGSWIWVVVTIKDAVENEALRGYIVHLQDITQEKEAKRIDEINLSYYNSLFQNHPGIVFALSSDGIFERVNANVEKMLQYGEQEIIGEHFSKFTAPSFTFEAIKALSKASHHEPSVLEGKVISKNGKSRTLHLTMIPLYYLEESIGILGIARDITAEKEAQKELEKLSLVASKAVSCVVITDPTGKIEWVNSEFSNVTGYTMRELRGKKPGHLLQGPETDPTTVRLMHDKVNKREPFYIEVVNYRKNGEKFWFGMNITPMFDDEGNLTQYFAIQNDITERKNAEFKMQLLAEDLTRHNKDLQQFNYIVSHNLRTPVANMLGLTSILERQQTSPNDFAKALQNLKQTSMSLYNVLKDLNELLSFRDGGASLRQEEVSIAKVLGEVCKSLQDKIESTEAQIDVAVPEEACLQANKAYVYSIFHNLLSNAIKYRDPMRPLRIQVKYIPAPQQHMITFADNGMGMDMAIAQKSLFKLYGKMDKRAEGRGIGLYMVKEQVESIGGTIAADSTPGAGTTFTIRINKDATPGQQETLHA</sequence>
<dbReference type="OrthoDB" id="9766459at2"/>